<protein>
    <submittedName>
        <fullName evidence="1">Uncharacterized protein</fullName>
    </submittedName>
</protein>
<dbReference type="EnsemblPlants" id="AVESA.00010b.r2.6AG1068130.3">
    <property type="protein sequence ID" value="AVESA.00010b.r2.6AG1068130.3.CDS"/>
    <property type="gene ID" value="AVESA.00010b.r2.6AG1068130"/>
</dbReference>
<keyword evidence="2" id="KW-1185">Reference proteome</keyword>
<reference evidence="1" key="1">
    <citation type="submission" date="2021-05" db="EMBL/GenBank/DDBJ databases">
        <authorList>
            <person name="Scholz U."/>
            <person name="Mascher M."/>
            <person name="Fiebig A."/>
        </authorList>
    </citation>
    <scope>NUCLEOTIDE SEQUENCE [LARGE SCALE GENOMIC DNA]</scope>
</reference>
<accession>A0ACD5YU80</accession>
<reference evidence="1" key="2">
    <citation type="submission" date="2025-09" db="UniProtKB">
        <authorList>
            <consortium name="EnsemblPlants"/>
        </authorList>
    </citation>
    <scope>IDENTIFICATION</scope>
</reference>
<name>A0ACD5YU80_AVESA</name>
<evidence type="ECO:0000313" key="2">
    <source>
        <dbReference type="Proteomes" id="UP001732700"/>
    </source>
</evidence>
<dbReference type="Proteomes" id="UP001732700">
    <property type="component" value="Chromosome 6A"/>
</dbReference>
<evidence type="ECO:0000313" key="1">
    <source>
        <dbReference type="EnsemblPlants" id="AVESA.00010b.r2.6AG1068130.3.CDS"/>
    </source>
</evidence>
<proteinExistence type="predicted"/>
<sequence length="744" mass="82211">MFLLFLYICIAENAIPVHPNQYILRHTLAMPQALLLVISWAALLTTSGAPPPPPALERSNNCPDKCGDVHIPYPFGIGTGCSLTPDFDLTCNETTSPPSLRTGNVKVDNISLETAQVVAYTDLTYSCIVPFVNGRTWQQTQKVALSVVDPFLLSPSDNVFTALGCRSTARLKGRSEDPYLTGCITTCERVNDTGDNGTPCRGHGCCEAALTPGLRQVSMSWDTCDQGSNPAVPDNPCQYAFVAKKGWYSYSKKDLFGNLTFAKELGLDVVPIVLDWAIRNGTCPPVPEGDRNESMSYGACVSTSSYCVNASDGATGYFCICSKGYIGNPYLRNGCKNIDECALRRSPNSTTYEHMYPCRGGTCHDREGDYECRCNFGRRGDGKSDRGCEPVLSKAAVTAIGTVSAFALLSVMLMFLQMEREKRKLRERFNKNGGQLLKSIKIEIFTKEKLDHMTNNYSCIIGQGAFGRVYKGTISGRNGMAQVAVKRSITINKDQQKDFANEITIQSNISHRNLVQLLGCCLETEVPMLVYEFVQRGSLLDVLHGRNDPLPLETRLNIAIFSAVALAYMHSEASQRTIILHGDVKSGNILLDEDFMPKVSDFGTARLMSMDKDHTNWVIGDFSYIDPVYMKTGLLTEKSDVYSFGIVLLELVTRKKARYDGNKSLPLDYVKATVDRTASEMLDKEIVTGGEENIKCLEEVGRIAVECLEVEVDDRPTMSEVAERLKVCKSRWMECHGKANEVCE</sequence>
<organism evidence="1 2">
    <name type="scientific">Avena sativa</name>
    <name type="common">Oat</name>
    <dbReference type="NCBI Taxonomy" id="4498"/>
    <lineage>
        <taxon>Eukaryota</taxon>
        <taxon>Viridiplantae</taxon>
        <taxon>Streptophyta</taxon>
        <taxon>Embryophyta</taxon>
        <taxon>Tracheophyta</taxon>
        <taxon>Spermatophyta</taxon>
        <taxon>Magnoliopsida</taxon>
        <taxon>Liliopsida</taxon>
        <taxon>Poales</taxon>
        <taxon>Poaceae</taxon>
        <taxon>BOP clade</taxon>
        <taxon>Pooideae</taxon>
        <taxon>Poodae</taxon>
        <taxon>Poeae</taxon>
        <taxon>Poeae Chloroplast Group 1 (Aveneae type)</taxon>
        <taxon>Aveninae</taxon>
        <taxon>Avena</taxon>
    </lineage>
</organism>